<sequence length="122" mass="13710">MASSSAASTPRGEDMHLEILGMHPNNGSPENIPVLATSTIRLGNASGWKVKWRSSTWNDFAHRRKLTRFSSFPRTWSAGSFLSPSTHPGTIRLFKQPNSYSTISYRATMEPSRRELRNQLGF</sequence>
<dbReference type="AlphaFoldDB" id="A0A4V6D5T7"/>
<reference evidence="1" key="1">
    <citation type="submission" date="2019-03" db="EMBL/GenBank/DDBJ databases">
        <title>WGS assembly of Setaria viridis.</title>
        <authorList>
            <person name="Huang P."/>
            <person name="Jenkins J."/>
            <person name="Grimwood J."/>
            <person name="Barry K."/>
            <person name="Healey A."/>
            <person name="Mamidi S."/>
            <person name="Sreedasyam A."/>
            <person name="Shu S."/>
            <person name="Feldman M."/>
            <person name="Wu J."/>
            <person name="Yu Y."/>
            <person name="Chen C."/>
            <person name="Johnson J."/>
            <person name="Rokhsar D."/>
            <person name="Baxter I."/>
            <person name="Schmutz J."/>
            <person name="Brutnell T."/>
            <person name="Kellogg E."/>
        </authorList>
    </citation>
    <scope>NUCLEOTIDE SEQUENCE [LARGE SCALE GENOMIC DNA]</scope>
</reference>
<proteinExistence type="predicted"/>
<evidence type="ECO:0000313" key="1">
    <source>
        <dbReference type="EMBL" id="TKW11356.1"/>
    </source>
</evidence>
<keyword evidence="2" id="KW-1185">Reference proteome</keyword>
<organism evidence="1 2">
    <name type="scientific">Setaria viridis</name>
    <name type="common">Green bristlegrass</name>
    <name type="synonym">Setaria italica subsp. viridis</name>
    <dbReference type="NCBI Taxonomy" id="4556"/>
    <lineage>
        <taxon>Eukaryota</taxon>
        <taxon>Viridiplantae</taxon>
        <taxon>Streptophyta</taxon>
        <taxon>Embryophyta</taxon>
        <taxon>Tracheophyta</taxon>
        <taxon>Spermatophyta</taxon>
        <taxon>Magnoliopsida</taxon>
        <taxon>Liliopsida</taxon>
        <taxon>Poales</taxon>
        <taxon>Poaceae</taxon>
        <taxon>PACMAD clade</taxon>
        <taxon>Panicoideae</taxon>
        <taxon>Panicodae</taxon>
        <taxon>Paniceae</taxon>
        <taxon>Cenchrinae</taxon>
        <taxon>Setaria</taxon>
    </lineage>
</organism>
<evidence type="ECO:0000313" key="2">
    <source>
        <dbReference type="Proteomes" id="UP000298652"/>
    </source>
</evidence>
<dbReference type="EMBL" id="CM016557">
    <property type="protein sequence ID" value="TKW11356.1"/>
    <property type="molecule type" value="Genomic_DNA"/>
</dbReference>
<gene>
    <name evidence="1" type="ORF">SEVIR_6G228000v2</name>
</gene>
<dbReference type="Proteomes" id="UP000298652">
    <property type="component" value="Chromosome 6"/>
</dbReference>
<protein>
    <submittedName>
        <fullName evidence="1">Uncharacterized protein</fullName>
    </submittedName>
</protein>
<dbReference type="Gramene" id="TKW11356">
    <property type="protein sequence ID" value="TKW11356"/>
    <property type="gene ID" value="SEVIR_6G228000v2"/>
</dbReference>
<accession>A0A4V6D5T7</accession>
<name>A0A4V6D5T7_SETVI</name>